<dbReference type="InterPro" id="IPR050902">
    <property type="entry name" value="ABC_Transporter_SBP"/>
</dbReference>
<dbReference type="Pfam" id="PF01497">
    <property type="entry name" value="Peripla_BP_2"/>
    <property type="match status" value="1"/>
</dbReference>
<dbReference type="PANTHER" id="PTHR30535">
    <property type="entry name" value="VITAMIN B12-BINDING PROTEIN"/>
    <property type="match status" value="1"/>
</dbReference>
<dbReference type="SUPFAM" id="SSF53807">
    <property type="entry name" value="Helical backbone' metal receptor"/>
    <property type="match status" value="1"/>
</dbReference>
<dbReference type="PROSITE" id="PS50983">
    <property type="entry name" value="FE_B12_PBP"/>
    <property type="match status" value="1"/>
</dbReference>
<gene>
    <name evidence="2" type="ORF">J2T09_004856</name>
</gene>
<dbReference type="InterPro" id="IPR002491">
    <property type="entry name" value="ABC_transptr_periplasmic_BD"/>
</dbReference>
<reference evidence="2 3" key="1">
    <citation type="submission" date="2023-07" db="EMBL/GenBank/DDBJ databases">
        <title>Sorghum-associated microbial communities from plants grown in Nebraska, USA.</title>
        <authorList>
            <person name="Schachtman D."/>
        </authorList>
    </citation>
    <scope>NUCLEOTIDE SEQUENCE [LARGE SCALE GENOMIC DNA]</scope>
    <source>
        <strain evidence="2 3">DS1307</strain>
    </source>
</reference>
<keyword evidence="3" id="KW-1185">Reference proteome</keyword>
<name>A0ABT9Q021_9HYPH</name>
<sequence length="363" mass="37965">MTAGAMALAASPARAQKAALVSSSLPDLPSPPKRILLGDGHLLLALSLVHDAPGDLVCAWQGDLVRHSKEIFATYQAAYPHLSTVPLVGQASPQTFSVEAALSSRPDVVLLGGCYGPGPEDETVVKRLEAAGIPVLFVDFYEDPIGNTAPSMRLIGKLLGGAAEEKAERFASWHETSVAAIRTRLAETAPNRPTVMLQANAGAPGWDCCWMPGTGGLGAFIELAGGDNIGARLGSLPWVQARREFVLTMDPQFVFVTGGGYLAGRGGLVIGPGVSSDAATASLEAVARSADTAPLTAFQQQRLSGIWHLLHATPFNIVAAQAIARRLHPELFGDMDPAATMAGINRDFLAVPLEGTYTVDLSA</sequence>
<feature type="domain" description="Fe/B12 periplasmic-binding" evidence="1">
    <location>
        <begin position="33"/>
        <end position="335"/>
    </location>
</feature>
<protein>
    <submittedName>
        <fullName evidence="2">Iron complex transport system substrate-binding protein</fullName>
    </submittedName>
</protein>
<dbReference type="EMBL" id="JAUSRF010000022">
    <property type="protein sequence ID" value="MDP9840076.1"/>
    <property type="molecule type" value="Genomic_DNA"/>
</dbReference>
<evidence type="ECO:0000313" key="3">
    <source>
        <dbReference type="Proteomes" id="UP001241472"/>
    </source>
</evidence>
<dbReference type="Proteomes" id="UP001241472">
    <property type="component" value="Unassembled WGS sequence"/>
</dbReference>
<evidence type="ECO:0000313" key="2">
    <source>
        <dbReference type="EMBL" id="MDP9840076.1"/>
    </source>
</evidence>
<accession>A0ABT9Q021</accession>
<organism evidence="2 3">
    <name type="scientific">Neorhizobium huautlense</name>
    <dbReference type="NCBI Taxonomy" id="67774"/>
    <lineage>
        <taxon>Bacteria</taxon>
        <taxon>Pseudomonadati</taxon>
        <taxon>Pseudomonadota</taxon>
        <taxon>Alphaproteobacteria</taxon>
        <taxon>Hyphomicrobiales</taxon>
        <taxon>Rhizobiaceae</taxon>
        <taxon>Rhizobium/Agrobacterium group</taxon>
        <taxon>Neorhizobium</taxon>
    </lineage>
</organism>
<proteinExistence type="predicted"/>
<evidence type="ECO:0000259" key="1">
    <source>
        <dbReference type="PROSITE" id="PS50983"/>
    </source>
</evidence>
<dbReference type="RefSeq" id="WP_306839342.1">
    <property type="nucleotide sequence ID" value="NZ_JAUSRF010000022.1"/>
</dbReference>
<comment type="caution">
    <text evidence="2">The sequence shown here is derived from an EMBL/GenBank/DDBJ whole genome shotgun (WGS) entry which is preliminary data.</text>
</comment>
<dbReference type="Gene3D" id="3.40.50.1980">
    <property type="entry name" value="Nitrogenase molybdenum iron protein domain"/>
    <property type="match status" value="2"/>
</dbReference>
<dbReference type="PANTHER" id="PTHR30535:SF34">
    <property type="entry name" value="MOLYBDATE-BINDING PROTEIN MOLA"/>
    <property type="match status" value="1"/>
</dbReference>